<gene>
    <name evidence="2" type="ORF">WKW79_15560</name>
</gene>
<comment type="caution">
    <text evidence="2">The sequence shown here is derived from an EMBL/GenBank/DDBJ whole genome shotgun (WGS) entry which is preliminary data.</text>
</comment>
<keyword evidence="1" id="KW-0472">Membrane</keyword>
<evidence type="ECO:0000256" key="1">
    <source>
        <dbReference type="SAM" id="Phobius"/>
    </source>
</evidence>
<protein>
    <submittedName>
        <fullName evidence="2">Uncharacterized protein</fullName>
    </submittedName>
</protein>
<dbReference type="RefSeq" id="WP_340336079.1">
    <property type="nucleotide sequence ID" value="NZ_JBBKZS010000006.1"/>
</dbReference>
<dbReference type="EMBL" id="JBBKZS010000006">
    <property type="protein sequence ID" value="MEJ8855996.1"/>
    <property type="molecule type" value="Genomic_DNA"/>
</dbReference>
<name>A0ABU8X8P5_9BURK</name>
<evidence type="ECO:0000313" key="3">
    <source>
        <dbReference type="Proteomes" id="UP001367030"/>
    </source>
</evidence>
<organism evidence="2 3">
    <name type="scientific">Variovorax robiniae</name>
    <dbReference type="NCBI Taxonomy" id="1836199"/>
    <lineage>
        <taxon>Bacteria</taxon>
        <taxon>Pseudomonadati</taxon>
        <taxon>Pseudomonadota</taxon>
        <taxon>Betaproteobacteria</taxon>
        <taxon>Burkholderiales</taxon>
        <taxon>Comamonadaceae</taxon>
        <taxon>Variovorax</taxon>
    </lineage>
</organism>
<keyword evidence="1" id="KW-1133">Transmembrane helix</keyword>
<feature type="transmembrane region" description="Helical" evidence="1">
    <location>
        <begin position="33"/>
        <end position="55"/>
    </location>
</feature>
<evidence type="ECO:0000313" key="2">
    <source>
        <dbReference type="EMBL" id="MEJ8855996.1"/>
    </source>
</evidence>
<reference evidence="2 3" key="1">
    <citation type="submission" date="2024-03" db="EMBL/GenBank/DDBJ databases">
        <title>Novel species of the genus Variovorax.</title>
        <authorList>
            <person name="Liu Q."/>
            <person name="Xin Y.-H."/>
        </authorList>
    </citation>
    <scope>NUCLEOTIDE SEQUENCE [LARGE SCALE GENOMIC DNA]</scope>
    <source>
        <strain evidence="2 3">KACC 18901</strain>
    </source>
</reference>
<sequence>MTLGSAAAAATMPAIHSQVSPMTLSPGEQPRTQSISFLRMALATLAGLVIVALLLSQKGKLEEYRLYFTQDRKPATFAFTDLSEDWTEKTLQEKFTGFPINCSAYRGPLPVQRACGVDVASHNGVPALFVSFFFSGGRLHQAIVNVPWWSRGAAQDSLVATLGQPAASQIFPHAGVRLHGWKLPGGAAVFLNRDRPLNPLEWNGIYWSSPSACAAAGCIRTKALPAGAAST</sequence>
<proteinExistence type="predicted"/>
<keyword evidence="3" id="KW-1185">Reference proteome</keyword>
<accession>A0ABU8X8P5</accession>
<keyword evidence="1" id="KW-0812">Transmembrane</keyword>
<dbReference type="Proteomes" id="UP001367030">
    <property type="component" value="Unassembled WGS sequence"/>
</dbReference>